<dbReference type="RefSeq" id="WP_124844898.1">
    <property type="nucleotide sequence ID" value="NZ_RQZG01000009.1"/>
</dbReference>
<feature type="compositionally biased region" description="Polar residues" evidence="1">
    <location>
        <begin position="28"/>
        <end position="40"/>
    </location>
</feature>
<reference evidence="2 3" key="1">
    <citation type="submission" date="2018-11" db="EMBL/GenBank/DDBJ databases">
        <title>Genomes From Bacteria Associated with the Canine Oral Cavity: a Test Case for Automated Genome-Based Taxonomic Assignment.</title>
        <authorList>
            <person name="Coil D.A."/>
            <person name="Jospin G."/>
            <person name="Darling A.E."/>
            <person name="Wallis C."/>
            <person name="Davis I.J."/>
            <person name="Harris S."/>
            <person name="Eisen J.A."/>
            <person name="Holcombe L.J."/>
            <person name="O'Flynn C."/>
        </authorList>
    </citation>
    <scope>NUCLEOTIDE SEQUENCE [LARGE SCALE GENOMIC DNA]</scope>
    <source>
        <strain evidence="2 3">OH887_COT-365</strain>
    </source>
</reference>
<sequence>MNPLVIALIVGVVLAVGAGGFHLLVRPSEQTTSDSRSTLQPDPSPTPMSTPTPSIPDLPEFPRSFGDFTLTEDSAGNAGALSTQYMDSNDTTLFVTYLPFPDDYDSLIEQLENPETFGDTVCGKEVLDNQGRGPLACYTAVREGVLRTSTVPEDTLAAIGNPTQEFIAAWK</sequence>
<evidence type="ECO:0000313" key="3">
    <source>
        <dbReference type="Proteomes" id="UP000280819"/>
    </source>
</evidence>
<protein>
    <submittedName>
        <fullName evidence="2">Uncharacterized protein</fullName>
    </submittedName>
</protein>
<comment type="caution">
    <text evidence="2">The sequence shown here is derived from an EMBL/GenBank/DDBJ whole genome shotgun (WGS) entry which is preliminary data.</text>
</comment>
<gene>
    <name evidence="2" type="ORF">EII34_09410</name>
</gene>
<dbReference type="Proteomes" id="UP000280819">
    <property type="component" value="Unassembled WGS sequence"/>
</dbReference>
<feature type="region of interest" description="Disordered" evidence="1">
    <location>
        <begin position="27"/>
        <end position="63"/>
    </location>
</feature>
<dbReference type="EMBL" id="RQZG01000009">
    <property type="protein sequence ID" value="RRD04746.1"/>
    <property type="molecule type" value="Genomic_DNA"/>
</dbReference>
<name>A0A3P1T7E5_9ACTN</name>
<feature type="compositionally biased region" description="Pro residues" evidence="1">
    <location>
        <begin position="42"/>
        <end position="56"/>
    </location>
</feature>
<dbReference type="OrthoDB" id="3737782at2"/>
<proteinExistence type="predicted"/>
<organism evidence="2 3">
    <name type="scientific">Arachnia propionica</name>
    <dbReference type="NCBI Taxonomy" id="1750"/>
    <lineage>
        <taxon>Bacteria</taxon>
        <taxon>Bacillati</taxon>
        <taxon>Actinomycetota</taxon>
        <taxon>Actinomycetes</taxon>
        <taxon>Propionibacteriales</taxon>
        <taxon>Propionibacteriaceae</taxon>
        <taxon>Arachnia</taxon>
    </lineage>
</organism>
<evidence type="ECO:0000256" key="1">
    <source>
        <dbReference type="SAM" id="MobiDB-lite"/>
    </source>
</evidence>
<dbReference type="AlphaFoldDB" id="A0A3P1T7E5"/>
<accession>A0A3P1T7E5</accession>
<evidence type="ECO:0000313" key="2">
    <source>
        <dbReference type="EMBL" id="RRD04746.1"/>
    </source>
</evidence>